<comment type="caution">
    <text evidence="2">The sequence shown here is derived from an EMBL/GenBank/DDBJ whole genome shotgun (WGS) entry which is preliminary data.</text>
</comment>
<evidence type="ECO:0000313" key="3">
    <source>
        <dbReference type="Proteomes" id="UP000028547"/>
    </source>
</evidence>
<organism evidence="2 3">
    <name type="scientific">Archangium violaceum Cb vi76</name>
    <dbReference type="NCBI Taxonomy" id="1406225"/>
    <lineage>
        <taxon>Bacteria</taxon>
        <taxon>Pseudomonadati</taxon>
        <taxon>Myxococcota</taxon>
        <taxon>Myxococcia</taxon>
        <taxon>Myxococcales</taxon>
        <taxon>Cystobacterineae</taxon>
        <taxon>Archangiaceae</taxon>
        <taxon>Archangium</taxon>
    </lineage>
</organism>
<name>A0A084SP83_9BACT</name>
<keyword evidence="1" id="KW-0732">Signal</keyword>
<dbReference type="PROSITE" id="PS51257">
    <property type="entry name" value="PROKAR_LIPOPROTEIN"/>
    <property type="match status" value="1"/>
</dbReference>
<dbReference type="Proteomes" id="UP000028547">
    <property type="component" value="Unassembled WGS sequence"/>
</dbReference>
<proteinExistence type="predicted"/>
<feature type="signal peptide" evidence="1">
    <location>
        <begin position="1"/>
        <end position="19"/>
    </location>
</feature>
<gene>
    <name evidence="2" type="ORF">Q664_30395</name>
</gene>
<evidence type="ECO:0000313" key="2">
    <source>
        <dbReference type="EMBL" id="KFA90268.1"/>
    </source>
</evidence>
<reference evidence="2 3" key="1">
    <citation type="submission" date="2014-07" db="EMBL/GenBank/DDBJ databases">
        <title>Draft Genome Sequence of Gephyronic Acid Producer, Cystobacter violaceus Strain Cb vi76.</title>
        <authorList>
            <person name="Stevens D.C."/>
            <person name="Young J."/>
            <person name="Carmichael R."/>
            <person name="Tan J."/>
            <person name="Taylor R.E."/>
        </authorList>
    </citation>
    <scope>NUCLEOTIDE SEQUENCE [LARGE SCALE GENOMIC DNA]</scope>
    <source>
        <strain evidence="2 3">Cb vi76</strain>
    </source>
</reference>
<dbReference type="InterPro" id="IPR036179">
    <property type="entry name" value="Ig-like_dom_sf"/>
</dbReference>
<dbReference type="SUPFAM" id="SSF48726">
    <property type="entry name" value="Immunoglobulin"/>
    <property type="match status" value="1"/>
</dbReference>
<evidence type="ECO:0008006" key="4">
    <source>
        <dbReference type="Google" id="ProtNLM"/>
    </source>
</evidence>
<accession>A0A084SP83</accession>
<evidence type="ECO:0000256" key="1">
    <source>
        <dbReference type="SAM" id="SignalP"/>
    </source>
</evidence>
<sequence>MMCRNSSSLVLMLPLLALLGCDPGGGGGTGPQVSVALEPAAVTLPMAGTQRFTATVTGASDTSVTWTATGGEISQAGEFTAPRQEGMYRVRATSVADTARYAESVVTVTKPPPPTIQVFTAAASTINVGEGTTLNWEATGATSLSIEPDVGTVTGTSVTVTPGHDDDLYADGHERRGQRHGHHHRDGAAAAHHLLVHGGVGDDQRGAEHDLELGG</sequence>
<protein>
    <recommendedName>
        <fullName evidence="4">Ig-like domain-containing protein</fullName>
    </recommendedName>
</protein>
<dbReference type="AlphaFoldDB" id="A0A084SP83"/>
<dbReference type="EMBL" id="JPMI01000220">
    <property type="protein sequence ID" value="KFA90268.1"/>
    <property type="molecule type" value="Genomic_DNA"/>
</dbReference>
<feature type="chain" id="PRO_5001781588" description="Ig-like domain-containing protein" evidence="1">
    <location>
        <begin position="20"/>
        <end position="215"/>
    </location>
</feature>